<keyword evidence="1" id="KW-0645">Protease</keyword>
<evidence type="ECO:0000256" key="4">
    <source>
        <dbReference type="SAM" id="Phobius"/>
    </source>
</evidence>
<dbReference type="Proteomes" id="UP000250918">
    <property type="component" value="Unassembled WGS sequence"/>
</dbReference>
<evidence type="ECO:0000259" key="5">
    <source>
        <dbReference type="Pfam" id="PF06480"/>
    </source>
</evidence>
<evidence type="ECO:0000256" key="1">
    <source>
        <dbReference type="ARBA" id="ARBA00022670"/>
    </source>
</evidence>
<dbReference type="Pfam" id="PF06480">
    <property type="entry name" value="FtsH_ext"/>
    <property type="match status" value="1"/>
</dbReference>
<dbReference type="GO" id="GO:0016020">
    <property type="term" value="C:membrane"/>
    <property type="evidence" value="ECO:0007669"/>
    <property type="project" value="InterPro"/>
</dbReference>
<feature type="region of interest" description="Disordered" evidence="3">
    <location>
        <begin position="1"/>
        <end position="29"/>
    </location>
</feature>
<dbReference type="EMBL" id="PQAP01000043">
    <property type="protein sequence ID" value="PWB73937.1"/>
    <property type="molecule type" value="Genomic_DNA"/>
</dbReference>
<evidence type="ECO:0000313" key="6">
    <source>
        <dbReference type="EMBL" id="PWB73937.1"/>
    </source>
</evidence>
<organism evidence="6 7">
    <name type="scientific">candidate division GN15 bacterium</name>
    <dbReference type="NCBI Taxonomy" id="2072418"/>
    <lineage>
        <taxon>Bacteria</taxon>
        <taxon>candidate division GN15</taxon>
    </lineage>
</organism>
<evidence type="ECO:0000256" key="2">
    <source>
        <dbReference type="ARBA" id="ARBA00022801"/>
    </source>
</evidence>
<dbReference type="GO" id="GO:0004176">
    <property type="term" value="F:ATP-dependent peptidase activity"/>
    <property type="evidence" value="ECO:0007669"/>
    <property type="project" value="InterPro"/>
</dbReference>
<name>A0A855X7U4_9BACT</name>
<protein>
    <recommendedName>
        <fullName evidence="5">Peptidase M41 FtsH extracellular domain-containing protein</fullName>
    </recommendedName>
</protein>
<evidence type="ECO:0000313" key="7">
    <source>
        <dbReference type="Proteomes" id="UP000250918"/>
    </source>
</evidence>
<feature type="domain" description="Peptidase M41 FtsH extracellular" evidence="5">
    <location>
        <begin position="34"/>
        <end position="103"/>
    </location>
</feature>
<evidence type="ECO:0000256" key="3">
    <source>
        <dbReference type="SAM" id="MobiDB-lite"/>
    </source>
</evidence>
<comment type="caution">
    <text evidence="6">The sequence shown here is derived from an EMBL/GenBank/DDBJ whole genome shotgun (WGS) entry which is preliminary data.</text>
</comment>
<proteinExistence type="predicted"/>
<gene>
    <name evidence="6" type="ORF">C3F09_04595</name>
</gene>
<dbReference type="InterPro" id="IPR011546">
    <property type="entry name" value="Pept_M41_FtsH_extracell"/>
</dbReference>
<keyword evidence="4" id="KW-0812">Transmembrane</keyword>
<dbReference type="Gene3D" id="3.30.720.210">
    <property type="match status" value="1"/>
</dbReference>
<dbReference type="GO" id="GO:0005524">
    <property type="term" value="F:ATP binding"/>
    <property type="evidence" value="ECO:0007669"/>
    <property type="project" value="InterPro"/>
</dbReference>
<keyword evidence="4" id="KW-0472">Membrane</keyword>
<dbReference type="GO" id="GO:0008270">
    <property type="term" value="F:zinc ion binding"/>
    <property type="evidence" value="ECO:0007669"/>
    <property type="project" value="InterPro"/>
</dbReference>
<feature type="compositionally biased region" description="Basic and acidic residues" evidence="3">
    <location>
        <begin position="1"/>
        <end position="20"/>
    </location>
</feature>
<reference evidence="6 7" key="1">
    <citation type="journal article" date="2018" name="ISME J.">
        <title>A methanotrophic archaeon couples anaerobic oxidation of methane to Fe(III) reduction.</title>
        <authorList>
            <person name="Cai C."/>
            <person name="Leu A.O."/>
            <person name="Xie G.J."/>
            <person name="Guo J."/>
            <person name="Feng Y."/>
            <person name="Zhao J.X."/>
            <person name="Tyson G.W."/>
            <person name="Yuan Z."/>
            <person name="Hu S."/>
        </authorList>
    </citation>
    <scope>NUCLEOTIDE SEQUENCE [LARGE SCALE GENOMIC DNA]</scope>
    <source>
        <strain evidence="6">FeB_12</strain>
    </source>
</reference>
<feature type="non-terminal residue" evidence="6">
    <location>
        <position position="103"/>
    </location>
</feature>
<accession>A0A855X7U4</accession>
<dbReference type="AlphaFoldDB" id="A0A855X7U4"/>
<dbReference type="GO" id="GO:0006508">
    <property type="term" value="P:proteolysis"/>
    <property type="evidence" value="ECO:0007669"/>
    <property type="project" value="UniProtKB-KW"/>
</dbReference>
<keyword evidence="2" id="KW-0378">Hydrolase</keyword>
<dbReference type="GO" id="GO:0004222">
    <property type="term" value="F:metalloendopeptidase activity"/>
    <property type="evidence" value="ECO:0007669"/>
    <property type="project" value="InterPro"/>
</dbReference>
<sequence length="103" mass="11687">MDNFDNRDERRNSGRPKGEPPRSGMSWRGTGRSLFFWLAIVLVAIFGYQYLAGDLGSSQAQITFSEFTEQIDKSNISEVTFTNREVQGKLKEPQQFASTETTN</sequence>
<feature type="transmembrane region" description="Helical" evidence="4">
    <location>
        <begin position="34"/>
        <end position="51"/>
    </location>
</feature>
<keyword evidence="4" id="KW-1133">Transmembrane helix</keyword>